<evidence type="ECO:0000313" key="2">
    <source>
        <dbReference type="Proteomes" id="UP000095705"/>
    </source>
</evidence>
<keyword evidence="1" id="KW-0614">Plasmid</keyword>
<sequence>MERNETPPPGFDAEDYARVERAAHLVGKDPLTFVRDAALAAAEDPFLKALEHAADTVERLATVFDSADTGVSAVRTVRGQVWPDVPLGSSDLHDQQHGHAA</sequence>
<organism evidence="1 2">
    <name type="scientific">Streptomyces subrutilus</name>
    <dbReference type="NCBI Taxonomy" id="36818"/>
    <lineage>
        <taxon>Bacteria</taxon>
        <taxon>Bacillati</taxon>
        <taxon>Actinomycetota</taxon>
        <taxon>Actinomycetes</taxon>
        <taxon>Kitasatosporales</taxon>
        <taxon>Streptomycetaceae</taxon>
        <taxon>Streptomyces</taxon>
    </lineage>
</organism>
<gene>
    <name evidence="1" type="ORF">BGK67_34795</name>
</gene>
<geneLocation type="plasmid" evidence="2">
    <name>pacmp1</name>
</geneLocation>
<comment type="caution">
    <text evidence="1">The sequence shown here is derived from an EMBL/GenBank/DDBJ whole genome shotgun (WGS) entry which is preliminary data.</text>
</comment>
<accession>A0A1E5NXT7</accession>
<proteinExistence type="predicted"/>
<evidence type="ECO:0000313" key="1">
    <source>
        <dbReference type="EMBL" id="OEJ21064.1"/>
    </source>
</evidence>
<keyword evidence="2" id="KW-1185">Reference proteome</keyword>
<dbReference type="AlphaFoldDB" id="A0A1E5NXT7"/>
<dbReference type="EMBL" id="MEHK01000005">
    <property type="protein sequence ID" value="OEJ21064.1"/>
    <property type="molecule type" value="Genomic_DNA"/>
</dbReference>
<dbReference type="OrthoDB" id="4228061at2"/>
<reference evidence="1 2" key="1">
    <citation type="submission" date="2016-08" db="EMBL/GenBank/DDBJ databases">
        <title>The complete genome of Streptomyces subrutilus 10-1-1.</title>
        <authorList>
            <person name="Chen X."/>
        </authorList>
    </citation>
    <scope>NUCLEOTIDE SEQUENCE [LARGE SCALE GENOMIC DNA]</scope>
    <source>
        <strain evidence="1 2">10-1-1</strain>
        <plasmid evidence="2">pacmp1</plasmid>
    </source>
</reference>
<dbReference type="RefSeq" id="WP_069917952.1">
    <property type="nucleotide sequence ID" value="NZ_CM007203.1"/>
</dbReference>
<dbReference type="Proteomes" id="UP000095705">
    <property type="component" value="Plasmid pACMP1"/>
</dbReference>
<protein>
    <submittedName>
        <fullName evidence="1">Uncharacterized protein</fullName>
    </submittedName>
</protein>
<name>A0A1E5NXT7_9ACTN</name>